<reference evidence="5" key="1">
    <citation type="journal article" date="2019" name="Int. J. Syst. Evol. Microbiol.">
        <title>The Global Catalogue of Microorganisms (GCM) 10K type strain sequencing project: providing services to taxonomists for standard genome sequencing and annotation.</title>
        <authorList>
            <consortium name="The Broad Institute Genomics Platform"/>
            <consortium name="The Broad Institute Genome Sequencing Center for Infectious Disease"/>
            <person name="Wu L."/>
            <person name="Ma J."/>
        </authorList>
    </citation>
    <scope>NUCLEOTIDE SEQUENCE [LARGE SCALE GENOMIC DNA]</scope>
    <source>
        <strain evidence="5">CGMCC 1.16306</strain>
    </source>
</reference>
<evidence type="ECO:0000259" key="3">
    <source>
        <dbReference type="Pfam" id="PF06725"/>
    </source>
</evidence>
<evidence type="ECO:0000313" key="5">
    <source>
        <dbReference type="Proteomes" id="UP001596022"/>
    </source>
</evidence>
<comment type="caution">
    <text evidence="4">The sequence shown here is derived from an EMBL/GenBank/DDBJ whole genome shotgun (WGS) entry which is preliminary data.</text>
</comment>
<evidence type="ECO:0000256" key="1">
    <source>
        <dbReference type="ARBA" id="ARBA00022729"/>
    </source>
</evidence>
<evidence type="ECO:0000256" key="2">
    <source>
        <dbReference type="SAM" id="SignalP"/>
    </source>
</evidence>
<dbReference type="SUPFAM" id="SSF50685">
    <property type="entry name" value="Barwin-like endoglucanases"/>
    <property type="match status" value="1"/>
</dbReference>
<dbReference type="PANTHER" id="PTHR39160:SF4">
    <property type="entry name" value="RESUSCITATION-PROMOTING FACTOR RPFB"/>
    <property type="match status" value="1"/>
</dbReference>
<dbReference type="EMBL" id="JBHSFW010000010">
    <property type="protein sequence ID" value="MFC4619586.1"/>
    <property type="molecule type" value="Genomic_DNA"/>
</dbReference>
<dbReference type="CDD" id="cd14667">
    <property type="entry name" value="3D_containing_proteins"/>
    <property type="match status" value="1"/>
</dbReference>
<name>A0ABV9GN41_9BACL</name>
<feature type="domain" description="3D" evidence="3">
    <location>
        <begin position="114"/>
        <end position="174"/>
    </location>
</feature>
<proteinExistence type="predicted"/>
<sequence>MQRLKKCFTVIVTTAAIFSVPAASLAAGNPNTKEQPTKLHIKTLHGFQTNKKPLQASKATGYMVALSKKAMKKKNKSPGHAHLTVKATAYTAHCTGCSGITKTGFNLTSHPDAKVIAVDPKVIPLGSKVYVPGYGAAIAADTGGAINGHHIDLYVKTDEQAKNWGVKSLTVTVMNP</sequence>
<feature type="chain" id="PRO_5045417088" evidence="2">
    <location>
        <begin position="27"/>
        <end position="176"/>
    </location>
</feature>
<gene>
    <name evidence="4" type="ORF">ACFO4N_12765</name>
</gene>
<protein>
    <submittedName>
        <fullName evidence="4">3D domain-containing protein</fullName>
    </submittedName>
</protein>
<organism evidence="4 5">
    <name type="scientific">Camelliibacillus cellulosilyticus</name>
    <dbReference type="NCBI Taxonomy" id="2174486"/>
    <lineage>
        <taxon>Bacteria</taxon>
        <taxon>Bacillati</taxon>
        <taxon>Bacillota</taxon>
        <taxon>Bacilli</taxon>
        <taxon>Bacillales</taxon>
        <taxon>Sporolactobacillaceae</taxon>
        <taxon>Camelliibacillus</taxon>
    </lineage>
</organism>
<dbReference type="PANTHER" id="PTHR39160">
    <property type="entry name" value="CELL WALL-BINDING PROTEIN YOCH"/>
    <property type="match status" value="1"/>
</dbReference>
<dbReference type="InterPro" id="IPR010611">
    <property type="entry name" value="3D_dom"/>
</dbReference>
<dbReference type="InterPro" id="IPR036908">
    <property type="entry name" value="RlpA-like_sf"/>
</dbReference>
<dbReference type="RefSeq" id="WP_376846681.1">
    <property type="nucleotide sequence ID" value="NZ_JBHSFW010000010.1"/>
</dbReference>
<accession>A0ABV9GN41</accession>
<dbReference type="Gene3D" id="2.40.40.10">
    <property type="entry name" value="RlpA-like domain"/>
    <property type="match status" value="1"/>
</dbReference>
<dbReference type="Pfam" id="PF06725">
    <property type="entry name" value="3D"/>
    <property type="match status" value="1"/>
</dbReference>
<dbReference type="Proteomes" id="UP001596022">
    <property type="component" value="Unassembled WGS sequence"/>
</dbReference>
<evidence type="ECO:0000313" key="4">
    <source>
        <dbReference type="EMBL" id="MFC4619586.1"/>
    </source>
</evidence>
<keyword evidence="5" id="KW-1185">Reference proteome</keyword>
<feature type="signal peptide" evidence="2">
    <location>
        <begin position="1"/>
        <end position="26"/>
    </location>
</feature>
<keyword evidence="1 2" id="KW-0732">Signal</keyword>
<dbReference type="InterPro" id="IPR059180">
    <property type="entry name" value="3D_YorM"/>
</dbReference>
<dbReference type="InterPro" id="IPR051933">
    <property type="entry name" value="Resuscitation_pf_RpfB"/>
</dbReference>